<dbReference type="GO" id="GO:0015074">
    <property type="term" value="P:DNA integration"/>
    <property type="evidence" value="ECO:0007669"/>
    <property type="project" value="InterPro"/>
</dbReference>
<dbReference type="AlphaFoldDB" id="Q2J3Q9"/>
<dbReference type="SUPFAM" id="SSF56349">
    <property type="entry name" value="DNA breaking-rejoining enzymes"/>
    <property type="match status" value="1"/>
</dbReference>
<evidence type="ECO:0000313" key="4">
    <source>
        <dbReference type="EMBL" id="ABD04901.1"/>
    </source>
</evidence>
<dbReference type="Pfam" id="PF20172">
    <property type="entry name" value="DUF6538"/>
    <property type="match status" value="1"/>
</dbReference>
<dbReference type="STRING" id="316058.RPB_0190"/>
<dbReference type="KEGG" id="rpb:RPB_0190"/>
<dbReference type="InterPro" id="IPR046668">
    <property type="entry name" value="DUF6538"/>
</dbReference>
<feature type="region of interest" description="Disordered" evidence="2">
    <location>
        <begin position="522"/>
        <end position="558"/>
    </location>
</feature>
<evidence type="ECO:0000259" key="3">
    <source>
        <dbReference type="Pfam" id="PF20172"/>
    </source>
</evidence>
<feature type="compositionally biased region" description="Basic residues" evidence="2">
    <location>
        <begin position="525"/>
        <end position="535"/>
    </location>
</feature>
<dbReference type="InterPro" id="IPR011010">
    <property type="entry name" value="DNA_brk_join_enz"/>
</dbReference>
<keyword evidence="5" id="KW-1185">Reference proteome</keyword>
<evidence type="ECO:0000256" key="1">
    <source>
        <dbReference type="ARBA" id="ARBA00023172"/>
    </source>
</evidence>
<evidence type="ECO:0000313" key="5">
    <source>
        <dbReference type="Proteomes" id="UP000008809"/>
    </source>
</evidence>
<dbReference type="GO" id="GO:0006310">
    <property type="term" value="P:DNA recombination"/>
    <property type="evidence" value="ECO:0007669"/>
    <property type="project" value="UniProtKB-KW"/>
</dbReference>
<sequence>MPSPVRKRSADGSDKSDVWWLRKKVPARYRAIVGRGEVWRSLGTTDLKAANVACVKLSAELERDWAARLHAAQDAGRVSSPRALTSRELSGLQRLVHEQTRDAQLANPPPRHAWGLDTGDRTDDEHLEELEYDEAKMASFLARNGFEVSEADQRRFLPLFLQARREAYRDLHRATRLDYSDSPLLAKYAPTPLPSVDFLEAFEFYCTSAGIKGGATGPTARRWRSKIIEFCEFVNHADLARMTADDGYRWVDHLVDAKGIARKSVRDVWLASLKAVASFIVERRKLASNPFLGIRVRRADTGTKESNQKGFTDSQAVLILTATLANPSHLTIAETRAARRWVPWICAYTSARVNEITSLLPSDVRQDPETAIWCFYLRPEMTKGDYMRVIPVHSHLIEQGLLNYVGEREGLSLPLFYDPRRAEGDTVAHPQWQKIAQRLAEWVVNSLGVTGVKPNHGWRHRFKSVARHANMHPEVENFITGHGGSDDPGVIQRVSMRYGDAWVKTLKKTIELYPRYEIEGLKRRPEPHRRPRRTRQIGAPGTRQASTATGHASHRDPE</sequence>
<reference evidence="4 5" key="1">
    <citation type="submission" date="2006-01" db="EMBL/GenBank/DDBJ databases">
        <title>Complete sequence of Rhodopseudomonas palustris HaA2.</title>
        <authorList>
            <consortium name="US DOE Joint Genome Institute"/>
            <person name="Copeland A."/>
            <person name="Lucas S."/>
            <person name="Lapidus A."/>
            <person name="Barry K."/>
            <person name="Detter J.C."/>
            <person name="Glavina T."/>
            <person name="Hammon N."/>
            <person name="Israni S."/>
            <person name="Pitluck S."/>
            <person name="Chain P."/>
            <person name="Malfatti S."/>
            <person name="Shin M."/>
            <person name="Vergez L."/>
            <person name="Schmutz J."/>
            <person name="Larimer F."/>
            <person name="Land M."/>
            <person name="Hauser L."/>
            <person name="Pelletier D.A."/>
            <person name="Kyrpides N."/>
            <person name="Anderson I."/>
            <person name="Oda Y."/>
            <person name="Harwood C.S."/>
            <person name="Richardson P."/>
        </authorList>
    </citation>
    <scope>NUCLEOTIDE SEQUENCE [LARGE SCALE GENOMIC DNA]</scope>
    <source>
        <strain evidence="4 5">HaA2</strain>
    </source>
</reference>
<dbReference type="HOGENOM" id="CLU_022238_2_0_5"/>
<dbReference type="Gene3D" id="1.10.443.10">
    <property type="entry name" value="Intergrase catalytic core"/>
    <property type="match status" value="1"/>
</dbReference>
<evidence type="ECO:0000256" key="2">
    <source>
        <dbReference type="SAM" id="MobiDB-lite"/>
    </source>
</evidence>
<feature type="domain" description="DUF6538" evidence="3">
    <location>
        <begin position="16"/>
        <end position="67"/>
    </location>
</feature>
<dbReference type="Proteomes" id="UP000008809">
    <property type="component" value="Chromosome"/>
</dbReference>
<dbReference type="InterPro" id="IPR013762">
    <property type="entry name" value="Integrase-like_cat_sf"/>
</dbReference>
<gene>
    <name evidence="4" type="ordered locus">RPB_0190</name>
</gene>
<keyword evidence="1" id="KW-0233">DNA recombination</keyword>
<organism evidence="4 5">
    <name type="scientific">Rhodopseudomonas palustris (strain HaA2)</name>
    <dbReference type="NCBI Taxonomy" id="316058"/>
    <lineage>
        <taxon>Bacteria</taxon>
        <taxon>Pseudomonadati</taxon>
        <taxon>Pseudomonadota</taxon>
        <taxon>Alphaproteobacteria</taxon>
        <taxon>Hyphomicrobiales</taxon>
        <taxon>Nitrobacteraceae</taxon>
        <taxon>Rhodopseudomonas</taxon>
    </lineage>
</organism>
<dbReference type="EMBL" id="CP000250">
    <property type="protein sequence ID" value="ABD04901.1"/>
    <property type="molecule type" value="Genomic_DNA"/>
</dbReference>
<proteinExistence type="predicted"/>
<name>Q2J3Q9_RHOP2</name>
<dbReference type="GO" id="GO:0003677">
    <property type="term" value="F:DNA binding"/>
    <property type="evidence" value="ECO:0007669"/>
    <property type="project" value="InterPro"/>
</dbReference>
<protein>
    <recommendedName>
        <fullName evidence="3">DUF6538 domain-containing protein</fullName>
    </recommendedName>
</protein>
<accession>Q2J3Q9</accession>
<dbReference type="eggNOG" id="COG0582">
    <property type="taxonomic scope" value="Bacteria"/>
</dbReference>